<evidence type="ECO:0000313" key="2">
    <source>
        <dbReference type="Proteomes" id="UP001244341"/>
    </source>
</evidence>
<accession>A0ABY8UDY8</accession>
<evidence type="ECO:0000313" key="1">
    <source>
        <dbReference type="EMBL" id="WIA19708.1"/>
    </source>
</evidence>
<gene>
    <name evidence="1" type="ORF">OEZ85_005634</name>
</gene>
<reference evidence="1 2" key="1">
    <citation type="submission" date="2023-05" db="EMBL/GenBank/DDBJ databases">
        <title>A 100% complete, gapless, phased diploid assembly of the Scenedesmus obliquus UTEX 3031 genome.</title>
        <authorList>
            <person name="Biondi T.C."/>
            <person name="Hanschen E.R."/>
            <person name="Kwon T."/>
            <person name="Eng W."/>
            <person name="Kruse C.P.S."/>
            <person name="Koehler S.I."/>
            <person name="Kunde Y."/>
            <person name="Gleasner C.D."/>
            <person name="You Mak K.T."/>
            <person name="Polle J."/>
            <person name="Hovde B.T."/>
            <person name="Starkenburg S.R."/>
        </authorList>
    </citation>
    <scope>NUCLEOTIDE SEQUENCE [LARGE SCALE GENOMIC DNA]</scope>
    <source>
        <strain evidence="1 2">DOE0152z</strain>
    </source>
</reference>
<organism evidence="1 2">
    <name type="scientific">Tetradesmus obliquus</name>
    <name type="common">Green alga</name>
    <name type="synonym">Acutodesmus obliquus</name>
    <dbReference type="NCBI Taxonomy" id="3088"/>
    <lineage>
        <taxon>Eukaryota</taxon>
        <taxon>Viridiplantae</taxon>
        <taxon>Chlorophyta</taxon>
        <taxon>core chlorophytes</taxon>
        <taxon>Chlorophyceae</taxon>
        <taxon>CS clade</taxon>
        <taxon>Sphaeropleales</taxon>
        <taxon>Scenedesmaceae</taxon>
        <taxon>Tetradesmus</taxon>
    </lineage>
</organism>
<dbReference type="Proteomes" id="UP001244341">
    <property type="component" value="Chromosome 11b"/>
</dbReference>
<proteinExistence type="predicted"/>
<keyword evidence="2" id="KW-1185">Reference proteome</keyword>
<protein>
    <recommendedName>
        <fullName evidence="3">PC-Esterase</fullName>
    </recommendedName>
</protein>
<name>A0ABY8UDY8_TETOB</name>
<evidence type="ECO:0008006" key="3">
    <source>
        <dbReference type="Google" id="ProtNLM"/>
    </source>
</evidence>
<dbReference type="EMBL" id="CP126218">
    <property type="protein sequence ID" value="WIA19708.1"/>
    <property type="molecule type" value="Genomic_DNA"/>
</dbReference>
<sequence length="338" mass="37996">MPQARQFRLGQTWGSCNEQQIAKTLDYAKSLGGGGAFRLSPCDLVRYLRGRTLWLIGDSHTKILYRSLQCFLIDFWQNQEVCEASTDTWAVQALQRLPVAPGDSQCIHLRGSGGGRVCIVQAVLGTQLINNNQVEYGGVLPLLRAKFATRRDVFLVNFSAWHKKQPDWWDAFKPALTSIGEFYQANRRQWPHMLFWETPAKHEVASSGDKCQAANGFRYRRYTGGLELAPAARVNMAAMWSLGIVENRIMRESLSRFSIPLLPSINMTVSLEEAHVGGAMNSNFDCLHYCSPGVPEMWIWNLYDAFKNGRTGIRALQPSGKGAGRFTCIKSHTASFRI</sequence>